<dbReference type="PANTHER" id="PTHR11527">
    <property type="entry name" value="HEAT-SHOCK PROTEIN 20 FAMILY MEMBER"/>
    <property type="match status" value="1"/>
</dbReference>
<sequence length="178" mass="20082">MRFARLSSLLDAVISHGDASFPYIHDYRENTMPGNLQGLNRQSTLPHFDPLREIGNLFDMFDVMRPLRALADQRMRMDVTKTEQACLVKAEMPGFRKEDVDVAVRADEVTINAASQAGQERREGAMVLRERHQGSDYRSFTLPGLIDHDRAAATLRDGVLELHLPRKAGNGVRQLPVQ</sequence>
<accession>A0ABX0NVW8</accession>
<evidence type="ECO:0000256" key="1">
    <source>
        <dbReference type="PROSITE-ProRule" id="PRU00285"/>
    </source>
</evidence>
<keyword evidence="5" id="KW-1185">Reference proteome</keyword>
<name>A0ABX0NVW8_9BURK</name>
<comment type="similarity">
    <text evidence="1 2">Belongs to the small heat shock protein (HSP20) family.</text>
</comment>
<reference evidence="4 5" key="1">
    <citation type="submission" date="2019-10" db="EMBL/GenBank/DDBJ databases">
        <title>Taxonomy of Antarctic Massilia spp.: description of Massilia rubra sp. nov., Massilia aquatica sp. nov., Massilia mucilaginosa sp. nov., Massilia frigida sp. nov. isolated from streams, lakes and regoliths.</title>
        <authorList>
            <person name="Holochova P."/>
            <person name="Sedlacek I."/>
            <person name="Kralova S."/>
            <person name="Maslanova I."/>
            <person name="Busse H.-J."/>
            <person name="Stankova E."/>
            <person name="Vrbovska V."/>
            <person name="Kovarovic V."/>
            <person name="Bartak M."/>
            <person name="Svec P."/>
            <person name="Pantucek R."/>
        </authorList>
    </citation>
    <scope>NUCLEOTIDE SEQUENCE [LARGE SCALE GENOMIC DNA]</scope>
    <source>
        <strain evidence="4 5">CCM 8733</strain>
    </source>
</reference>
<dbReference type="InterPro" id="IPR002068">
    <property type="entry name" value="A-crystallin/Hsp20_dom"/>
</dbReference>
<proteinExistence type="inferred from homology"/>
<evidence type="ECO:0000259" key="3">
    <source>
        <dbReference type="PROSITE" id="PS01031"/>
    </source>
</evidence>
<dbReference type="RefSeq" id="WP_166878622.1">
    <property type="nucleotide sequence ID" value="NZ_WHJH01000025.1"/>
</dbReference>
<gene>
    <name evidence="4" type="ORF">F2P45_19140</name>
</gene>
<dbReference type="SUPFAM" id="SSF49764">
    <property type="entry name" value="HSP20-like chaperones"/>
    <property type="match status" value="1"/>
</dbReference>
<dbReference type="Pfam" id="PF00011">
    <property type="entry name" value="HSP20"/>
    <property type="match status" value="1"/>
</dbReference>
<evidence type="ECO:0000313" key="5">
    <source>
        <dbReference type="Proteomes" id="UP000609726"/>
    </source>
</evidence>
<comment type="caution">
    <text evidence="4">The sequence shown here is derived from an EMBL/GenBank/DDBJ whole genome shotgun (WGS) entry which is preliminary data.</text>
</comment>
<dbReference type="CDD" id="cd06464">
    <property type="entry name" value="ACD_sHsps-like"/>
    <property type="match status" value="1"/>
</dbReference>
<dbReference type="InterPro" id="IPR031107">
    <property type="entry name" value="Small_HSP"/>
</dbReference>
<dbReference type="Proteomes" id="UP000609726">
    <property type="component" value="Unassembled WGS sequence"/>
</dbReference>
<evidence type="ECO:0000313" key="4">
    <source>
        <dbReference type="EMBL" id="NHZ91116.1"/>
    </source>
</evidence>
<dbReference type="InterPro" id="IPR008978">
    <property type="entry name" value="HSP20-like_chaperone"/>
</dbReference>
<dbReference type="Gene3D" id="2.60.40.790">
    <property type="match status" value="1"/>
</dbReference>
<dbReference type="EMBL" id="WHJH01000025">
    <property type="protein sequence ID" value="NHZ91116.1"/>
    <property type="molecule type" value="Genomic_DNA"/>
</dbReference>
<dbReference type="PROSITE" id="PS01031">
    <property type="entry name" value="SHSP"/>
    <property type="match status" value="1"/>
</dbReference>
<feature type="domain" description="SHSP" evidence="3">
    <location>
        <begin position="68"/>
        <end position="178"/>
    </location>
</feature>
<evidence type="ECO:0000256" key="2">
    <source>
        <dbReference type="RuleBase" id="RU003616"/>
    </source>
</evidence>
<organism evidence="4 5">
    <name type="scientific">Massilia mucilaginosa</name>
    <dbReference type="NCBI Taxonomy" id="2609282"/>
    <lineage>
        <taxon>Bacteria</taxon>
        <taxon>Pseudomonadati</taxon>
        <taxon>Pseudomonadota</taxon>
        <taxon>Betaproteobacteria</taxon>
        <taxon>Burkholderiales</taxon>
        <taxon>Oxalobacteraceae</taxon>
        <taxon>Telluria group</taxon>
        <taxon>Massilia</taxon>
    </lineage>
</organism>
<protein>
    <submittedName>
        <fullName evidence="4">Hsp20 family protein</fullName>
    </submittedName>
</protein>